<protein>
    <submittedName>
        <fullName evidence="3">Beta-agarase</fullName>
    </submittedName>
</protein>
<dbReference type="STRING" id="1217721.HY57_05545"/>
<feature type="region of interest" description="Disordered" evidence="1">
    <location>
        <begin position="244"/>
        <end position="282"/>
    </location>
</feature>
<dbReference type="HOGENOM" id="CLU_013448_0_0_6"/>
<keyword evidence="4" id="KW-1185">Reference proteome</keyword>
<accession>A0A075K3J7</accession>
<dbReference type="OrthoDB" id="9760450at2"/>
<dbReference type="Proteomes" id="UP000027987">
    <property type="component" value="Chromosome"/>
</dbReference>
<evidence type="ECO:0000256" key="1">
    <source>
        <dbReference type="SAM" id="MobiDB-lite"/>
    </source>
</evidence>
<proteinExistence type="predicted"/>
<keyword evidence="2" id="KW-0732">Signal</keyword>
<organism evidence="3 4">
    <name type="scientific">Dyella japonica A8</name>
    <dbReference type="NCBI Taxonomy" id="1217721"/>
    <lineage>
        <taxon>Bacteria</taxon>
        <taxon>Pseudomonadati</taxon>
        <taxon>Pseudomonadota</taxon>
        <taxon>Gammaproteobacteria</taxon>
        <taxon>Lysobacterales</taxon>
        <taxon>Rhodanobacteraceae</taxon>
        <taxon>Dyella</taxon>
    </lineage>
</organism>
<dbReference type="InterPro" id="IPR017853">
    <property type="entry name" value="GH"/>
</dbReference>
<gene>
    <name evidence="3" type="ORF">HY57_05545</name>
</gene>
<dbReference type="PROSITE" id="PS51257">
    <property type="entry name" value="PROKAR_LIPOPROTEIN"/>
    <property type="match status" value="1"/>
</dbReference>
<reference evidence="3 4" key="1">
    <citation type="submission" date="2014-07" db="EMBL/GenBank/DDBJ databases">
        <title>Complete Genome Sequence of Dyella japonica Strain A8 Isolated from Malaysian Tropical Soil.</title>
        <authorList>
            <person name="Hui R.K.H."/>
            <person name="Chen J.-W."/>
            <person name="Chan K.-G."/>
            <person name="Leung F.C.C."/>
        </authorList>
    </citation>
    <scope>NUCLEOTIDE SEQUENCE [LARGE SCALE GENOMIC DNA]</scope>
    <source>
        <strain evidence="3 4">A8</strain>
    </source>
</reference>
<dbReference type="Gene3D" id="3.20.20.80">
    <property type="entry name" value="Glycosidases"/>
    <property type="match status" value="1"/>
</dbReference>
<dbReference type="RefSeq" id="WP_019465824.1">
    <property type="nucleotide sequence ID" value="NZ_ALOY01000164.1"/>
</dbReference>
<feature type="signal peptide" evidence="2">
    <location>
        <begin position="1"/>
        <end position="21"/>
    </location>
</feature>
<dbReference type="KEGG" id="dja:HY57_05545"/>
<dbReference type="SUPFAM" id="SSF51445">
    <property type="entry name" value="(Trans)glycosidases"/>
    <property type="match status" value="1"/>
</dbReference>
<evidence type="ECO:0000313" key="4">
    <source>
        <dbReference type="Proteomes" id="UP000027987"/>
    </source>
</evidence>
<evidence type="ECO:0000256" key="2">
    <source>
        <dbReference type="SAM" id="SignalP"/>
    </source>
</evidence>
<dbReference type="AlphaFoldDB" id="A0A075K3J7"/>
<evidence type="ECO:0000313" key="3">
    <source>
        <dbReference type="EMBL" id="AIF46763.1"/>
    </source>
</evidence>
<sequence length="744" mass="80605">MNRIAPLAVACLFALAGCHKASDTDQADLSRAAAAASAHAAVPATAASSGAVPAPATPQTSLDHVTLDGKPVTVDGMSLQRYVFQPSPQPQVTVVLSKGDWSKEGSLRVDMQNAMSWPVTLTVDIDGVKEGEHLRATLGIPAGPPQTLVIPLHATSPRAMGMQAGPPMPYVSGGKRLFVATTVEGSLDLAHVKSVRLGMPSPNAAQTLLFGKLDTSRGDHDLRDAYTGIVDAWGQYTRGQWPGKVDSDDALRGVRPKSKLKSKPGAPAPAATPATASAHKGFDRYGGRTDLPAFKASGWFRTEKRDGRWQLVTPEGHAFFSLGVNVVDDDGGRTYIDGREFMFKDLPRDSGRWAPFYGTTGKSTGGQQASAGIAYHQGKWFDYYSANLFLADGRHWRQAWRTRTIERLDHWGFNTLGNWSDDALSQMHRMAYTRSVNIAGTFGNVSSGYDYWGRMPDPFDPRFAQAADAAAAQAAKEVRDDPWMLGYFADNELAWAGQGPQGRWGLAQGTLRGEARSPAKQAFIAALKKKYGTPAKLAAAWGIALDSWDALNATNFAAPTPEDAHPAIADDYSAWLRTYADQYFRTVAQAIHKHDPHHLFLGGRFAVHTPEAVASCAQFCDVVSFNGYADVPEHAFDAAAFAKLDKPALISEFHFGSDDRGPFGKGIVPTWNEQQRGEAYAHYVADAVANPVIVGVHWFQYVDQPVTGRLIDGENAHIGLVAITDRPFTHFIDAVREANRKTGY</sequence>
<dbReference type="Gene3D" id="2.60.120.430">
    <property type="entry name" value="Galactose-binding lectin"/>
    <property type="match status" value="1"/>
</dbReference>
<dbReference type="PATRIC" id="fig|1217721.7.peg.1161"/>
<dbReference type="EMBL" id="CP008884">
    <property type="protein sequence ID" value="AIF46763.1"/>
    <property type="molecule type" value="Genomic_DNA"/>
</dbReference>
<feature type="compositionally biased region" description="Low complexity" evidence="1">
    <location>
        <begin position="263"/>
        <end position="279"/>
    </location>
</feature>
<feature type="chain" id="PRO_5001707537" evidence="2">
    <location>
        <begin position="22"/>
        <end position="744"/>
    </location>
</feature>
<name>A0A075K3J7_9GAMM</name>